<evidence type="ECO:0000313" key="1">
    <source>
        <dbReference type="EMBL" id="VVC43410.1"/>
    </source>
</evidence>
<evidence type="ECO:0000313" key="2">
    <source>
        <dbReference type="Proteomes" id="UP000325440"/>
    </source>
</evidence>
<reference evidence="1 2" key="1">
    <citation type="submission" date="2019-08" db="EMBL/GenBank/DDBJ databases">
        <authorList>
            <person name="Alioto T."/>
            <person name="Alioto T."/>
            <person name="Gomez Garrido J."/>
        </authorList>
    </citation>
    <scope>NUCLEOTIDE SEQUENCE [LARGE SCALE GENOMIC DNA]</scope>
</reference>
<dbReference type="Gene3D" id="3.30.420.10">
    <property type="entry name" value="Ribonuclease H-like superfamily/Ribonuclease H"/>
    <property type="match status" value="1"/>
</dbReference>
<name>A0A5E4NET1_9HEMI</name>
<organism evidence="1 2">
    <name type="scientific">Cinara cedri</name>
    <dbReference type="NCBI Taxonomy" id="506608"/>
    <lineage>
        <taxon>Eukaryota</taxon>
        <taxon>Metazoa</taxon>
        <taxon>Ecdysozoa</taxon>
        <taxon>Arthropoda</taxon>
        <taxon>Hexapoda</taxon>
        <taxon>Insecta</taxon>
        <taxon>Pterygota</taxon>
        <taxon>Neoptera</taxon>
        <taxon>Paraneoptera</taxon>
        <taxon>Hemiptera</taxon>
        <taxon>Sternorrhyncha</taxon>
        <taxon>Aphidomorpha</taxon>
        <taxon>Aphidoidea</taxon>
        <taxon>Aphididae</taxon>
        <taxon>Lachninae</taxon>
        <taxon>Cinara</taxon>
    </lineage>
</organism>
<proteinExistence type="predicted"/>
<dbReference type="GO" id="GO:0003676">
    <property type="term" value="F:nucleic acid binding"/>
    <property type="evidence" value="ECO:0007669"/>
    <property type="project" value="InterPro"/>
</dbReference>
<protein>
    <submittedName>
        <fullName evidence="1">Uncharacterized protein</fullName>
    </submittedName>
</protein>
<dbReference type="EMBL" id="CABPRJ010002369">
    <property type="protein sequence ID" value="VVC43410.1"/>
    <property type="molecule type" value="Genomic_DNA"/>
</dbReference>
<dbReference type="InterPro" id="IPR036397">
    <property type="entry name" value="RNaseH_sf"/>
</dbReference>
<dbReference type="PANTHER" id="PTHR47326:SF1">
    <property type="entry name" value="HTH PSQ-TYPE DOMAIN-CONTAINING PROTEIN"/>
    <property type="match status" value="1"/>
</dbReference>
<gene>
    <name evidence="1" type="ORF">CINCED_3A015768</name>
</gene>
<accession>A0A5E4NET1</accession>
<dbReference type="PANTHER" id="PTHR47326">
    <property type="entry name" value="TRANSPOSABLE ELEMENT TC3 TRANSPOSASE-LIKE PROTEIN"/>
    <property type="match status" value="1"/>
</dbReference>
<dbReference type="OrthoDB" id="7898978at2759"/>
<keyword evidence="2" id="KW-1185">Reference proteome</keyword>
<sequence length="83" mass="9760">MITDILIPFLTDNGMNDDWFQQNGGTTAHTARTMINLLRLWFLGRLISKYSDFDWPLRSPDLTPSDYFLRGYLKSRFSRSHES</sequence>
<dbReference type="AlphaFoldDB" id="A0A5E4NET1"/>
<dbReference type="Proteomes" id="UP000325440">
    <property type="component" value="Unassembled WGS sequence"/>
</dbReference>